<name>A0A9X4JV23_9FIRM</name>
<accession>A0A9X4JV23</accession>
<comment type="caution">
    <text evidence="2">The sequence shown here is derived from an EMBL/GenBank/DDBJ whole genome shotgun (WGS) entry which is preliminary data.</text>
</comment>
<dbReference type="RefSeq" id="WP_277442714.1">
    <property type="nucleotide sequence ID" value="NZ_JAKOAV010000004.1"/>
</dbReference>
<evidence type="ECO:0000313" key="2">
    <source>
        <dbReference type="EMBL" id="MDF9407481.1"/>
    </source>
</evidence>
<gene>
    <name evidence="2" type="primary">amaP</name>
    <name evidence="2" type="ORF">L7E55_03740</name>
</gene>
<reference evidence="2" key="1">
    <citation type="submission" date="2022-02" db="EMBL/GenBank/DDBJ databases">
        <authorList>
            <person name="Leng L."/>
        </authorList>
    </citation>
    <scope>NUCLEOTIDE SEQUENCE</scope>
    <source>
        <strain evidence="2">JI</strain>
    </source>
</reference>
<evidence type="ECO:0000256" key="1">
    <source>
        <dbReference type="SAM" id="Phobius"/>
    </source>
</evidence>
<dbReference type="NCBIfam" id="NF033218">
    <property type="entry name" value="anchor_AmaP"/>
    <property type="match status" value="1"/>
</dbReference>
<keyword evidence="1" id="KW-1133">Transmembrane helix</keyword>
<sequence length="143" mass="15721">MLRGLFYPDRAGIFWALMAILILAGVRLFWIGVSKSDRVGRYVVLTESALGQIRVSIQAIENLVVKVVTQVNGVREVKPRIVSVSQGVGIQIRAVVTPDINVPDVSERIQVLVKEKVFEITGITVGSVRVSIDNISAQKPRVE</sequence>
<dbReference type="Proteomes" id="UP001154312">
    <property type="component" value="Unassembled WGS sequence"/>
</dbReference>
<protein>
    <submittedName>
        <fullName evidence="2">Alkaline shock response membrane anchor protein AmaP</fullName>
    </submittedName>
</protein>
<organism evidence="2 3">
    <name type="scientific">Pelotomaculum isophthalicicum JI</name>
    <dbReference type="NCBI Taxonomy" id="947010"/>
    <lineage>
        <taxon>Bacteria</taxon>
        <taxon>Bacillati</taxon>
        <taxon>Bacillota</taxon>
        <taxon>Clostridia</taxon>
        <taxon>Eubacteriales</taxon>
        <taxon>Desulfotomaculaceae</taxon>
        <taxon>Pelotomaculum</taxon>
    </lineage>
</organism>
<keyword evidence="1" id="KW-0472">Membrane</keyword>
<dbReference type="AlphaFoldDB" id="A0A9X4JV23"/>
<feature type="transmembrane region" description="Helical" evidence="1">
    <location>
        <begin position="12"/>
        <end position="33"/>
    </location>
</feature>
<dbReference type="EMBL" id="JAKOAV010000004">
    <property type="protein sequence ID" value="MDF9407481.1"/>
    <property type="molecule type" value="Genomic_DNA"/>
</dbReference>
<keyword evidence="3" id="KW-1185">Reference proteome</keyword>
<evidence type="ECO:0000313" key="3">
    <source>
        <dbReference type="Proteomes" id="UP001154312"/>
    </source>
</evidence>
<proteinExistence type="predicted"/>
<keyword evidence="1" id="KW-0812">Transmembrane</keyword>